<name>A0AAD3SN89_NEPGR</name>
<dbReference type="PANTHER" id="PTHR35116">
    <property type="entry name" value="HELICASE PROTEIN MOM1"/>
    <property type="match status" value="1"/>
</dbReference>
<dbReference type="Pfam" id="PF25029">
    <property type="entry name" value="MOM1"/>
    <property type="match status" value="1"/>
</dbReference>
<organism evidence="2 3">
    <name type="scientific">Nepenthes gracilis</name>
    <name type="common">Slender pitcher plant</name>
    <dbReference type="NCBI Taxonomy" id="150966"/>
    <lineage>
        <taxon>Eukaryota</taxon>
        <taxon>Viridiplantae</taxon>
        <taxon>Streptophyta</taxon>
        <taxon>Embryophyta</taxon>
        <taxon>Tracheophyta</taxon>
        <taxon>Spermatophyta</taxon>
        <taxon>Magnoliopsida</taxon>
        <taxon>eudicotyledons</taxon>
        <taxon>Gunneridae</taxon>
        <taxon>Pentapetalae</taxon>
        <taxon>Caryophyllales</taxon>
        <taxon>Nepenthaceae</taxon>
        <taxon>Nepenthes</taxon>
    </lineage>
</organism>
<dbReference type="GO" id="GO:0031507">
    <property type="term" value="P:heterochromatin formation"/>
    <property type="evidence" value="ECO:0007669"/>
    <property type="project" value="InterPro"/>
</dbReference>
<evidence type="ECO:0000313" key="2">
    <source>
        <dbReference type="EMBL" id="GMH13376.1"/>
    </source>
</evidence>
<accession>A0AAD3SN89</accession>
<dbReference type="Proteomes" id="UP001279734">
    <property type="component" value="Unassembled WGS sequence"/>
</dbReference>
<proteinExistence type="predicted"/>
<protein>
    <recommendedName>
        <fullName evidence="1">MOM1 alpha-helical domain-containing protein</fullName>
    </recommendedName>
</protein>
<comment type="caution">
    <text evidence="2">The sequence shown here is derived from an EMBL/GenBank/DDBJ whole genome shotgun (WGS) entry which is preliminary data.</text>
</comment>
<dbReference type="InterPro" id="IPR056882">
    <property type="entry name" value="MOM1_dom"/>
</dbReference>
<gene>
    <name evidence="2" type="ORF">Nepgr_015217</name>
</gene>
<dbReference type="InterPro" id="IPR039322">
    <property type="entry name" value="MOM1"/>
</dbReference>
<dbReference type="EMBL" id="BSYO01000012">
    <property type="protein sequence ID" value="GMH13376.1"/>
    <property type="molecule type" value="Genomic_DNA"/>
</dbReference>
<keyword evidence="3" id="KW-1185">Reference proteome</keyword>
<evidence type="ECO:0000313" key="3">
    <source>
        <dbReference type="Proteomes" id="UP001279734"/>
    </source>
</evidence>
<reference evidence="2" key="1">
    <citation type="submission" date="2023-05" db="EMBL/GenBank/DDBJ databases">
        <title>Nepenthes gracilis genome sequencing.</title>
        <authorList>
            <person name="Fukushima K."/>
        </authorList>
    </citation>
    <scope>NUCLEOTIDE SEQUENCE</scope>
    <source>
        <strain evidence="2">SING2019-196</strain>
    </source>
</reference>
<dbReference type="AlphaFoldDB" id="A0AAD3SN89"/>
<evidence type="ECO:0000259" key="1">
    <source>
        <dbReference type="Pfam" id="PF25029"/>
    </source>
</evidence>
<sequence>MQCWTAASLLGQKIDHKESLLLAKEHLKFNCMEDEADLIFSKMRLLKKAFLLQSEDLRAKDQSSVTAGFLRKMLNANGIESAVSTLQNVAENVQKGSLHPECSDKQACTSMPTVEMAEREILKNYKKIQKKCKLKNLDNDYAKKLQDLEHEMTMRLKGLETTQEEEKMEEQEKTARWLEKVKSWAQVELLDKLLLLERGNRVGQSHAIEQSGMPNGSNDAS</sequence>
<feature type="domain" description="MOM1 alpha-helical" evidence="1">
    <location>
        <begin position="3"/>
        <end position="65"/>
    </location>
</feature>
<dbReference type="PANTHER" id="PTHR35116:SF2">
    <property type="entry name" value="ATP-DEPENDENT HELICASE FAMILY PROTEIN-RELATED"/>
    <property type="match status" value="1"/>
</dbReference>